<feature type="region of interest" description="Disordered" evidence="1">
    <location>
        <begin position="98"/>
        <end position="129"/>
    </location>
</feature>
<reference evidence="3" key="1">
    <citation type="journal article" date="2019" name="Int. J. Syst. Evol. Microbiol.">
        <title>The Global Catalogue of Microorganisms (GCM) 10K type strain sequencing project: providing services to taxonomists for standard genome sequencing and annotation.</title>
        <authorList>
            <consortium name="The Broad Institute Genomics Platform"/>
            <consortium name="The Broad Institute Genome Sequencing Center for Infectious Disease"/>
            <person name="Wu L."/>
            <person name="Ma J."/>
        </authorList>
    </citation>
    <scope>NUCLEOTIDE SEQUENCE [LARGE SCALE GENOMIC DNA]</scope>
    <source>
        <strain evidence="3">JCM 17555</strain>
    </source>
</reference>
<dbReference type="PANTHER" id="PTHR37841:SF1">
    <property type="entry name" value="DUF3298 DOMAIN-CONTAINING PROTEIN"/>
    <property type="match status" value="1"/>
</dbReference>
<evidence type="ECO:0000313" key="3">
    <source>
        <dbReference type="Proteomes" id="UP001501337"/>
    </source>
</evidence>
<sequence length="373" mass="41127">MTIFSYASVQAEAVPTHALTFERPTILTALPPRCTASSDASANQEEDEEADSREPEYTVRPAQSAQAQCESFKELKLAPVEGSRFRYWPPAPDAVDTMFRSSSASSDPGSVTGAAIAEDQSETSEDQPAQPLIALCERNRFGRSLCGLQDRAGQLLVPLKFDEARPNPDSDLQAVRFDNRWGYFSISQQRLIVVPQFVKVGDVTQGSAFVETSDEPTRTWLIDENGNRIKELPMGARISGDYEDGLSLLRFDERYGYIDERGNVVISAQFVNASPFKNGLAFVQYNAEPDQYALIDRNGEGQLFFQFPDTRLLPLGQQQYLALSGCNNRNGCLARCLSLGENEALNAQVLSSKAPVALEVTCLVQEEQQALSD</sequence>
<organism evidence="2 3">
    <name type="scientific">Allohahella marinimesophila</name>
    <dbReference type="NCBI Taxonomy" id="1054972"/>
    <lineage>
        <taxon>Bacteria</taxon>
        <taxon>Pseudomonadati</taxon>
        <taxon>Pseudomonadota</taxon>
        <taxon>Gammaproteobacteria</taxon>
        <taxon>Oceanospirillales</taxon>
        <taxon>Hahellaceae</taxon>
        <taxon>Allohahella</taxon>
    </lineage>
</organism>
<accession>A0ABP7NQQ0</accession>
<comment type="caution">
    <text evidence="2">The sequence shown here is derived from an EMBL/GenBank/DDBJ whole genome shotgun (WGS) entry which is preliminary data.</text>
</comment>
<evidence type="ECO:0008006" key="4">
    <source>
        <dbReference type="Google" id="ProtNLM"/>
    </source>
</evidence>
<name>A0ABP7NQQ0_9GAMM</name>
<dbReference type="PANTHER" id="PTHR37841">
    <property type="entry name" value="GLR2918 PROTEIN"/>
    <property type="match status" value="1"/>
</dbReference>
<dbReference type="Pfam" id="PF14903">
    <property type="entry name" value="WG_beta_rep"/>
    <property type="match status" value="2"/>
</dbReference>
<gene>
    <name evidence="2" type="ORF">GCM10022278_08850</name>
</gene>
<feature type="region of interest" description="Disordered" evidence="1">
    <location>
        <begin position="32"/>
        <end position="64"/>
    </location>
</feature>
<dbReference type="InterPro" id="IPR032774">
    <property type="entry name" value="WG_beta_rep"/>
</dbReference>
<protein>
    <recommendedName>
        <fullName evidence="4">WG repeat protein</fullName>
    </recommendedName>
</protein>
<dbReference type="Proteomes" id="UP001501337">
    <property type="component" value="Unassembled WGS sequence"/>
</dbReference>
<proteinExistence type="predicted"/>
<evidence type="ECO:0000313" key="2">
    <source>
        <dbReference type="EMBL" id="GAA3952031.1"/>
    </source>
</evidence>
<feature type="compositionally biased region" description="Polar residues" evidence="1">
    <location>
        <begin position="99"/>
        <end position="109"/>
    </location>
</feature>
<keyword evidence="3" id="KW-1185">Reference proteome</keyword>
<dbReference type="EMBL" id="BAABBO010000001">
    <property type="protein sequence ID" value="GAA3952031.1"/>
    <property type="molecule type" value="Genomic_DNA"/>
</dbReference>
<evidence type="ECO:0000256" key="1">
    <source>
        <dbReference type="SAM" id="MobiDB-lite"/>
    </source>
</evidence>